<evidence type="ECO:0000313" key="3">
    <source>
        <dbReference type="EMBL" id="MCO6416349.1"/>
    </source>
</evidence>
<dbReference type="Proteomes" id="UP001523392">
    <property type="component" value="Unassembled WGS sequence"/>
</dbReference>
<name>A0ABT1D336_9PROT</name>
<evidence type="ECO:0000256" key="1">
    <source>
        <dbReference type="SAM" id="MobiDB-lite"/>
    </source>
</evidence>
<comment type="caution">
    <text evidence="3">The sequence shown here is derived from an EMBL/GenBank/DDBJ whole genome shotgun (WGS) entry which is preliminary data.</text>
</comment>
<feature type="region of interest" description="Disordered" evidence="1">
    <location>
        <begin position="22"/>
        <end position="93"/>
    </location>
</feature>
<dbReference type="RefSeq" id="WP_252952957.1">
    <property type="nucleotide sequence ID" value="NZ_JAFIRR010000056.1"/>
</dbReference>
<keyword evidence="4" id="KW-1185">Reference proteome</keyword>
<evidence type="ECO:0000313" key="4">
    <source>
        <dbReference type="Proteomes" id="UP001523392"/>
    </source>
</evidence>
<feature type="signal peptide" evidence="2">
    <location>
        <begin position="1"/>
        <end position="21"/>
    </location>
</feature>
<gene>
    <name evidence="3" type="ORF">JYK14_09235</name>
</gene>
<feature type="compositionally biased region" description="Low complexity" evidence="1">
    <location>
        <begin position="22"/>
        <end position="36"/>
    </location>
</feature>
<feature type="chain" id="PRO_5047214753" description="PepSY domain-containing protein" evidence="2">
    <location>
        <begin position="22"/>
        <end position="139"/>
    </location>
</feature>
<feature type="compositionally biased region" description="Polar residues" evidence="1">
    <location>
        <begin position="52"/>
        <end position="75"/>
    </location>
</feature>
<keyword evidence="2" id="KW-0732">Signal</keyword>
<evidence type="ECO:0000256" key="2">
    <source>
        <dbReference type="SAM" id="SignalP"/>
    </source>
</evidence>
<evidence type="ECO:0008006" key="5">
    <source>
        <dbReference type="Google" id="ProtNLM"/>
    </source>
</evidence>
<organism evidence="3 4">
    <name type="scientific">Siccirubricoccus soli</name>
    <dbReference type="NCBI Taxonomy" id="2899147"/>
    <lineage>
        <taxon>Bacteria</taxon>
        <taxon>Pseudomonadati</taxon>
        <taxon>Pseudomonadota</taxon>
        <taxon>Alphaproteobacteria</taxon>
        <taxon>Acetobacterales</taxon>
        <taxon>Roseomonadaceae</taxon>
        <taxon>Siccirubricoccus</taxon>
    </lineage>
</organism>
<proteinExistence type="predicted"/>
<sequence>MRSKILGLALLGAAVSLPVAAQVSPAAPDRARPNAATEGTTRPGMTAPDATSGATTPNRSNESSQPAVRTDNGTRTADAPVPGANSFTEGQARSRIEAAGFSDVSELRKDDQGIWRGRAMRSGQQVGVALDYQGNVTSR</sequence>
<accession>A0ABT1D336</accession>
<protein>
    <recommendedName>
        <fullName evidence="5">PepSY domain-containing protein</fullName>
    </recommendedName>
</protein>
<reference evidence="3 4" key="1">
    <citation type="submission" date="2021-12" db="EMBL/GenBank/DDBJ databases">
        <title>Siccirubricoccus leaddurans sp. nov., a high concentration Zn2+ tolerance bacterium.</title>
        <authorList>
            <person name="Cao Y."/>
        </authorList>
    </citation>
    <scope>NUCLEOTIDE SEQUENCE [LARGE SCALE GENOMIC DNA]</scope>
    <source>
        <strain evidence="3 4">KC 17139</strain>
    </source>
</reference>
<dbReference type="EMBL" id="JAFIRR010000056">
    <property type="protein sequence ID" value="MCO6416349.1"/>
    <property type="molecule type" value="Genomic_DNA"/>
</dbReference>